<keyword evidence="11" id="KW-1185">Reference proteome</keyword>
<dbReference type="InterPro" id="IPR045119">
    <property type="entry name" value="SUN1-5"/>
</dbReference>
<evidence type="ECO:0000256" key="1">
    <source>
        <dbReference type="ARBA" id="ARBA00004370"/>
    </source>
</evidence>
<name>A0A9N9XU07_PHYSR</name>
<evidence type="ECO:0000313" key="11">
    <source>
        <dbReference type="Proteomes" id="UP001153712"/>
    </source>
</evidence>
<comment type="subcellular location">
    <subcellularLocation>
        <location evidence="1">Membrane</location>
    </subcellularLocation>
</comment>
<feature type="transmembrane region" description="Helical" evidence="8">
    <location>
        <begin position="276"/>
        <end position="298"/>
    </location>
</feature>
<evidence type="ECO:0000256" key="8">
    <source>
        <dbReference type="SAM" id="Phobius"/>
    </source>
</evidence>
<dbReference type="Proteomes" id="UP001153712">
    <property type="component" value="Chromosome 7"/>
</dbReference>
<dbReference type="EMBL" id="OU900100">
    <property type="protein sequence ID" value="CAG9864285.1"/>
    <property type="molecule type" value="Genomic_DNA"/>
</dbReference>
<feature type="coiled-coil region" evidence="6">
    <location>
        <begin position="325"/>
        <end position="352"/>
    </location>
</feature>
<reference evidence="10" key="1">
    <citation type="submission" date="2022-01" db="EMBL/GenBank/DDBJ databases">
        <authorList>
            <person name="King R."/>
        </authorList>
    </citation>
    <scope>NUCLEOTIDE SEQUENCE</scope>
</reference>
<dbReference type="Pfam" id="PF07738">
    <property type="entry name" value="Sad1_UNC"/>
    <property type="match status" value="1"/>
</dbReference>
<evidence type="ECO:0000256" key="6">
    <source>
        <dbReference type="SAM" id="Coils"/>
    </source>
</evidence>
<keyword evidence="2 8" id="KW-0812">Transmembrane</keyword>
<dbReference type="PANTHER" id="PTHR12911">
    <property type="entry name" value="SAD1/UNC-84-LIKE PROTEIN-RELATED"/>
    <property type="match status" value="1"/>
</dbReference>
<feature type="region of interest" description="Disordered" evidence="7">
    <location>
        <begin position="74"/>
        <end position="101"/>
    </location>
</feature>
<evidence type="ECO:0000259" key="9">
    <source>
        <dbReference type="PROSITE" id="PS51469"/>
    </source>
</evidence>
<evidence type="ECO:0000313" key="10">
    <source>
        <dbReference type="EMBL" id="CAG9864285.1"/>
    </source>
</evidence>
<evidence type="ECO:0000256" key="5">
    <source>
        <dbReference type="ARBA" id="ARBA00023136"/>
    </source>
</evidence>
<evidence type="ECO:0000256" key="4">
    <source>
        <dbReference type="ARBA" id="ARBA00023054"/>
    </source>
</evidence>
<feature type="transmembrane region" description="Helical" evidence="8">
    <location>
        <begin position="219"/>
        <end position="238"/>
    </location>
</feature>
<feature type="transmembrane region" description="Helical" evidence="8">
    <location>
        <begin position="244"/>
        <end position="264"/>
    </location>
</feature>
<feature type="domain" description="SUN" evidence="9">
    <location>
        <begin position="493"/>
        <end position="653"/>
    </location>
</feature>
<dbReference type="GO" id="GO:0043495">
    <property type="term" value="F:protein-membrane adaptor activity"/>
    <property type="evidence" value="ECO:0007669"/>
    <property type="project" value="TreeGrafter"/>
</dbReference>
<proteinExistence type="predicted"/>
<feature type="compositionally biased region" description="Polar residues" evidence="7">
    <location>
        <begin position="91"/>
        <end position="101"/>
    </location>
</feature>
<dbReference type="Gene3D" id="2.60.120.260">
    <property type="entry name" value="Galactose-binding domain-like"/>
    <property type="match status" value="1"/>
</dbReference>
<keyword evidence="4 6" id="KW-0175">Coiled coil</keyword>
<protein>
    <recommendedName>
        <fullName evidence="9">SUN domain-containing protein</fullName>
    </recommendedName>
</protein>
<evidence type="ECO:0000256" key="3">
    <source>
        <dbReference type="ARBA" id="ARBA00022989"/>
    </source>
</evidence>
<organism evidence="10 11">
    <name type="scientific">Phyllotreta striolata</name>
    <name type="common">Striped flea beetle</name>
    <name type="synonym">Crioceris striolata</name>
    <dbReference type="NCBI Taxonomy" id="444603"/>
    <lineage>
        <taxon>Eukaryota</taxon>
        <taxon>Metazoa</taxon>
        <taxon>Ecdysozoa</taxon>
        <taxon>Arthropoda</taxon>
        <taxon>Hexapoda</taxon>
        <taxon>Insecta</taxon>
        <taxon>Pterygota</taxon>
        <taxon>Neoptera</taxon>
        <taxon>Endopterygota</taxon>
        <taxon>Coleoptera</taxon>
        <taxon>Polyphaga</taxon>
        <taxon>Cucujiformia</taxon>
        <taxon>Chrysomeloidea</taxon>
        <taxon>Chrysomelidae</taxon>
        <taxon>Galerucinae</taxon>
        <taxon>Alticini</taxon>
        <taxon>Phyllotreta</taxon>
    </lineage>
</organism>
<dbReference type="OrthoDB" id="342281at2759"/>
<sequence>METRSRKSKSRSTTPFSVEQFSQEFLDKETLAENTVRITRSTTSYKIKESQSRAVDEVTSTIKTAASSGSYEYQGNIHKTSDYSSEDGENEVSSTRALSNNERNQMIEDARAAANGGGKVSAFELYKKAGRYWEVYPKTDYTYSPISKDRVELAPGVVAMPNMSRRTIHSVHRPSGTSTPIEFLHKETNTDSYRPRQLFGYRNEASGVSTSGWRSVRSTVVATFTRIVVLVSAVWWFVVRPYNAVMGMLYKFAGNVMLFDTWLLARNRPVNKVPMLVGFSVVSLLAVGGACLLCSLLDSSENQSIPVDKQIPKEPFAYQAGNDIITNQQKTIEYLKDEITNLRDEITKAQQQWQGDFNRIQSTINSPFIYRVNRCCKNPLIDTEHYVNKLTSKLLNDPAFLHNQPGLTSYLRAIFVARDELEARLSNITTKYTDLLHHNTANLMEEITNRMKPHQIDYSEVPDDRIKSIVKRALSLYDADKTGLVDYAVESMGGEILSTRCTEHFNYGKAVVSVLGIPLWYPVNSPRTLITPGVGPGQCWAFQNFPGFAMIRLSKRIRVEAFSVEHISRLLVPDGNVDSAPKEFEVFGLRDEYDGEPELLGRYEYDAEGEPVQFFDADEPHKVYEIVELRIVSNHGNPNYTCLYRFRVHGKSV</sequence>
<dbReference type="PANTHER" id="PTHR12911:SF8">
    <property type="entry name" value="KLAROID PROTEIN-RELATED"/>
    <property type="match status" value="1"/>
</dbReference>
<dbReference type="InterPro" id="IPR012919">
    <property type="entry name" value="SUN_dom"/>
</dbReference>
<keyword evidence="5 8" id="KW-0472">Membrane</keyword>
<accession>A0A9N9XU07</accession>
<gene>
    <name evidence="10" type="ORF">PHYEVI_LOCUS10542</name>
</gene>
<keyword evidence="3 8" id="KW-1133">Transmembrane helix</keyword>
<dbReference type="PROSITE" id="PS51469">
    <property type="entry name" value="SUN"/>
    <property type="match status" value="1"/>
</dbReference>
<evidence type="ECO:0000256" key="7">
    <source>
        <dbReference type="SAM" id="MobiDB-lite"/>
    </source>
</evidence>
<evidence type="ECO:0000256" key="2">
    <source>
        <dbReference type="ARBA" id="ARBA00022692"/>
    </source>
</evidence>
<dbReference type="AlphaFoldDB" id="A0A9N9XU07"/>
<dbReference type="GO" id="GO:0034993">
    <property type="term" value="C:meiotic nuclear membrane microtubule tethering complex"/>
    <property type="evidence" value="ECO:0007669"/>
    <property type="project" value="TreeGrafter"/>
</dbReference>
<dbReference type="FunFam" id="2.60.120.260:FF:000009">
    <property type="entry name" value="SUN domain-containing protein 1 isoform X1"/>
    <property type="match status" value="1"/>
</dbReference>